<dbReference type="PANTHER" id="PTHR35167:SF13">
    <property type="match status" value="1"/>
</dbReference>
<sequence length="125" mass="13889">MEKVTNTKSPPVKLSSSEIEAAKLLIQLSSGDSEEDRNSNNNSNSYSISHSHNNKVDYSGGDVVSSSSSSSIVAEVSLLSESEDDDESLFSRRNKRYRYVNEDLYKVTSPLPVVKAKNKMIKRKK</sequence>
<accession>A0A2Z6MFC4</accession>
<reference evidence="3" key="1">
    <citation type="journal article" date="2017" name="Front. Plant Sci.">
        <title>Climate Clever Clovers: New Paradigm to Reduce the Environmental Footprint of Ruminants by Breeding Low Methanogenic Forages Utilizing Haplotype Variation.</title>
        <authorList>
            <person name="Kaur P."/>
            <person name="Appels R."/>
            <person name="Bayer P.E."/>
            <person name="Keeble-Gagnere G."/>
            <person name="Wang J."/>
            <person name="Hirakawa H."/>
            <person name="Shirasawa K."/>
            <person name="Vercoe P."/>
            <person name="Stefanova K."/>
            <person name="Durmic Z."/>
            <person name="Nichols P."/>
            <person name="Revell C."/>
            <person name="Isobe S.N."/>
            <person name="Edwards D."/>
            <person name="Erskine W."/>
        </authorList>
    </citation>
    <scope>NUCLEOTIDE SEQUENCE [LARGE SCALE GENOMIC DNA]</scope>
    <source>
        <strain evidence="3">cv. Daliak</strain>
    </source>
</reference>
<keyword evidence="3" id="KW-1185">Reference proteome</keyword>
<dbReference type="AlphaFoldDB" id="A0A2Z6MFC4"/>
<dbReference type="Proteomes" id="UP000242715">
    <property type="component" value="Unassembled WGS sequence"/>
</dbReference>
<name>A0A2Z6MFC4_TRISU</name>
<feature type="compositionally biased region" description="Low complexity" evidence="1">
    <location>
        <begin position="39"/>
        <end position="51"/>
    </location>
</feature>
<feature type="region of interest" description="Disordered" evidence="1">
    <location>
        <begin position="29"/>
        <end position="66"/>
    </location>
</feature>
<protein>
    <submittedName>
        <fullName evidence="2">Uncharacterized protein</fullName>
    </submittedName>
</protein>
<evidence type="ECO:0000256" key="1">
    <source>
        <dbReference type="SAM" id="MobiDB-lite"/>
    </source>
</evidence>
<gene>
    <name evidence="2" type="ORF">TSUD_83870</name>
</gene>
<organism evidence="2 3">
    <name type="scientific">Trifolium subterraneum</name>
    <name type="common">Subterranean clover</name>
    <dbReference type="NCBI Taxonomy" id="3900"/>
    <lineage>
        <taxon>Eukaryota</taxon>
        <taxon>Viridiplantae</taxon>
        <taxon>Streptophyta</taxon>
        <taxon>Embryophyta</taxon>
        <taxon>Tracheophyta</taxon>
        <taxon>Spermatophyta</taxon>
        <taxon>Magnoliopsida</taxon>
        <taxon>eudicotyledons</taxon>
        <taxon>Gunneridae</taxon>
        <taxon>Pentapetalae</taxon>
        <taxon>rosids</taxon>
        <taxon>fabids</taxon>
        <taxon>Fabales</taxon>
        <taxon>Fabaceae</taxon>
        <taxon>Papilionoideae</taxon>
        <taxon>50 kb inversion clade</taxon>
        <taxon>NPAAA clade</taxon>
        <taxon>Hologalegina</taxon>
        <taxon>IRL clade</taxon>
        <taxon>Trifolieae</taxon>
        <taxon>Trifolium</taxon>
    </lineage>
</organism>
<dbReference type="PANTHER" id="PTHR35167">
    <property type="entry name" value="OS05G0216466 PROTEIN"/>
    <property type="match status" value="1"/>
</dbReference>
<dbReference type="EMBL" id="DF973285">
    <property type="protein sequence ID" value="GAU24152.1"/>
    <property type="molecule type" value="Genomic_DNA"/>
</dbReference>
<evidence type="ECO:0000313" key="2">
    <source>
        <dbReference type="EMBL" id="GAU24152.1"/>
    </source>
</evidence>
<evidence type="ECO:0000313" key="3">
    <source>
        <dbReference type="Proteomes" id="UP000242715"/>
    </source>
</evidence>
<dbReference type="OrthoDB" id="1739516at2759"/>
<proteinExistence type="predicted"/>